<sequence length="449" mass="50890">MTSAATTDAKCEALSAALLKGLIRQKLYDQDENGITNIYSTSPRKSRAEKIYVDHTDLLCELASEKEPCIICRPAGFGLGAVCDDLYALFSGKGDFAGLKAANRQAEFSGHTVVRLDLSRIYRWNNGHLSFISKFDADTFYKEMSRYTREISNALGNYLKIEPESHLPPDEVFLQLCDALKGDNNVLIVENVDAPLFYSRYNLRTMRQVEHLLQDFFVRALRSCRGKFKFILLTARINFNPFWKCTLPLKDLSQDPKYALLAGFTEDDLRKYFDPELRLTAARKFKLHPDDVSERDLSKLLSFFADEFGHYCFAPGAEQVYWPRELCNCMRTGRVKSKKSWYGAKDEDAQLALFLGKEGRREAKTMLNIDERVTGDPAAVNPELFIDCQRLSQEPQVPPSGTVNRFTLLQAAGCLTISPAVTHLDDPMQYCIPNNYARSRLLALTGSKK</sequence>
<reference evidence="2" key="1">
    <citation type="submission" date="2020-10" db="EMBL/GenBank/DDBJ databases">
        <authorList>
            <person name="Gilroy R."/>
        </authorList>
    </citation>
    <scope>NUCLEOTIDE SEQUENCE</scope>
    <source>
        <strain evidence="2">17213</strain>
    </source>
</reference>
<reference evidence="2" key="2">
    <citation type="journal article" date="2021" name="PeerJ">
        <title>Extensive microbial diversity within the chicken gut microbiome revealed by metagenomics and culture.</title>
        <authorList>
            <person name="Gilroy R."/>
            <person name="Ravi A."/>
            <person name="Getino M."/>
            <person name="Pursley I."/>
            <person name="Horton D.L."/>
            <person name="Alikhan N.F."/>
            <person name="Baker D."/>
            <person name="Gharbi K."/>
            <person name="Hall N."/>
            <person name="Watson M."/>
            <person name="Adriaenssens E.M."/>
            <person name="Foster-Nyarko E."/>
            <person name="Jarju S."/>
            <person name="Secka A."/>
            <person name="Antonio M."/>
            <person name="Oren A."/>
            <person name="Chaudhuri R.R."/>
            <person name="La Ragione R."/>
            <person name="Hildebrand F."/>
            <person name="Pallen M.J."/>
        </authorList>
    </citation>
    <scope>NUCLEOTIDE SEQUENCE</scope>
    <source>
        <strain evidence="2">17213</strain>
    </source>
</reference>
<dbReference type="InterPro" id="IPR018631">
    <property type="entry name" value="AAA-ATPase-like_dom"/>
</dbReference>
<dbReference type="Pfam" id="PF09820">
    <property type="entry name" value="AAA-ATPase_like"/>
    <property type="match status" value="1"/>
</dbReference>
<organism evidence="2 3">
    <name type="scientific">Candidatus Avisuccinivibrio stercorigallinarum</name>
    <dbReference type="NCBI Taxonomy" id="2840704"/>
    <lineage>
        <taxon>Bacteria</taxon>
        <taxon>Pseudomonadati</taxon>
        <taxon>Pseudomonadota</taxon>
        <taxon>Gammaproteobacteria</taxon>
        <taxon>Aeromonadales</taxon>
        <taxon>Succinivibrionaceae</taxon>
        <taxon>Succinivibrionaceae incertae sedis</taxon>
        <taxon>Candidatus Avisuccinivibrio</taxon>
    </lineage>
</organism>
<evidence type="ECO:0000259" key="1">
    <source>
        <dbReference type="Pfam" id="PF09820"/>
    </source>
</evidence>
<dbReference type="Proteomes" id="UP000823631">
    <property type="component" value="Unassembled WGS sequence"/>
</dbReference>
<dbReference type="AlphaFoldDB" id="A0A9D9GSU5"/>
<proteinExistence type="predicted"/>
<evidence type="ECO:0000313" key="3">
    <source>
        <dbReference type="Proteomes" id="UP000823631"/>
    </source>
</evidence>
<feature type="domain" description="AAA-ATPase-like" evidence="1">
    <location>
        <begin position="49"/>
        <end position="234"/>
    </location>
</feature>
<protein>
    <submittedName>
        <fullName evidence="2">AAA family ATPase</fullName>
    </submittedName>
</protein>
<accession>A0A9D9GSU5</accession>
<gene>
    <name evidence="2" type="ORF">IAB19_05540</name>
</gene>
<dbReference type="EMBL" id="JADINH010000115">
    <property type="protein sequence ID" value="MBO8415823.1"/>
    <property type="molecule type" value="Genomic_DNA"/>
</dbReference>
<evidence type="ECO:0000313" key="2">
    <source>
        <dbReference type="EMBL" id="MBO8415823.1"/>
    </source>
</evidence>
<name>A0A9D9GSU5_9GAMM</name>
<comment type="caution">
    <text evidence="2">The sequence shown here is derived from an EMBL/GenBank/DDBJ whole genome shotgun (WGS) entry which is preliminary data.</text>
</comment>